<proteinExistence type="inferred from homology"/>
<protein>
    <submittedName>
        <fullName evidence="1">Unannotated protein</fullName>
    </submittedName>
</protein>
<dbReference type="Pfam" id="PF02021">
    <property type="entry name" value="UPF0102"/>
    <property type="match status" value="1"/>
</dbReference>
<dbReference type="Gene3D" id="3.40.1350.10">
    <property type="match status" value="1"/>
</dbReference>
<dbReference type="PANTHER" id="PTHR34039:SF1">
    <property type="entry name" value="UPF0102 PROTEIN YRAN"/>
    <property type="match status" value="1"/>
</dbReference>
<dbReference type="PANTHER" id="PTHR34039">
    <property type="entry name" value="UPF0102 PROTEIN YRAN"/>
    <property type="match status" value="1"/>
</dbReference>
<evidence type="ECO:0000313" key="1">
    <source>
        <dbReference type="EMBL" id="CAB4905180.1"/>
    </source>
</evidence>
<dbReference type="AlphaFoldDB" id="A0A6J7GLB7"/>
<dbReference type="EMBL" id="CAFBMR010000007">
    <property type="protein sequence ID" value="CAB4905180.1"/>
    <property type="molecule type" value="Genomic_DNA"/>
</dbReference>
<dbReference type="SUPFAM" id="SSF52980">
    <property type="entry name" value="Restriction endonuclease-like"/>
    <property type="match status" value="1"/>
</dbReference>
<dbReference type="InterPro" id="IPR011856">
    <property type="entry name" value="tRNA_endonuc-like_dom_sf"/>
</dbReference>
<accession>A0A6J7GLB7</accession>
<organism evidence="1">
    <name type="scientific">freshwater metagenome</name>
    <dbReference type="NCBI Taxonomy" id="449393"/>
    <lineage>
        <taxon>unclassified sequences</taxon>
        <taxon>metagenomes</taxon>
        <taxon>ecological metagenomes</taxon>
    </lineage>
</organism>
<dbReference type="GO" id="GO:0003676">
    <property type="term" value="F:nucleic acid binding"/>
    <property type="evidence" value="ECO:0007669"/>
    <property type="project" value="InterPro"/>
</dbReference>
<sequence length="118" mass="13063">MRVSDALGKFGEQLAAQHLIAAGMEVLDRNWRCSIGEIDIVARDGDTLVICEVKTRRSLTFGHPLAAVTPIKLRRLRRLAAEWISTSGIRARTIRLDVVAILTPRDGQPIIEHVRGVS</sequence>
<dbReference type="InterPro" id="IPR011335">
    <property type="entry name" value="Restrct_endonuc-II-like"/>
</dbReference>
<dbReference type="InterPro" id="IPR003509">
    <property type="entry name" value="UPF0102_YraN-like"/>
</dbReference>
<gene>
    <name evidence="1" type="ORF">UFOPK3610_00371</name>
</gene>
<dbReference type="CDD" id="cd20736">
    <property type="entry name" value="PoNe_Nuclease"/>
    <property type="match status" value="1"/>
</dbReference>
<dbReference type="NCBIfam" id="NF009154">
    <property type="entry name" value="PRK12497.3-3"/>
    <property type="match status" value="1"/>
</dbReference>
<dbReference type="NCBIfam" id="NF009150">
    <property type="entry name" value="PRK12497.1-3"/>
    <property type="match status" value="1"/>
</dbReference>
<dbReference type="HAMAP" id="MF_00048">
    <property type="entry name" value="UPF0102"/>
    <property type="match status" value="1"/>
</dbReference>
<name>A0A6J7GLB7_9ZZZZ</name>
<reference evidence="1" key="1">
    <citation type="submission" date="2020-05" db="EMBL/GenBank/DDBJ databases">
        <authorList>
            <person name="Chiriac C."/>
            <person name="Salcher M."/>
            <person name="Ghai R."/>
            <person name="Kavagutti S V."/>
        </authorList>
    </citation>
    <scope>NUCLEOTIDE SEQUENCE</scope>
</reference>